<evidence type="ECO:0000313" key="4">
    <source>
        <dbReference type="Proteomes" id="UP000215914"/>
    </source>
</evidence>
<evidence type="ECO:0000256" key="2">
    <source>
        <dbReference type="SAM" id="MobiDB-lite"/>
    </source>
</evidence>
<dbReference type="Gramene" id="mRNA:HanXRQr2_Chr05g0198681">
    <property type="protein sequence ID" value="CDS:HanXRQr2_Chr05g0198681.1"/>
    <property type="gene ID" value="HanXRQr2_Chr05g0198681"/>
</dbReference>
<dbReference type="EMBL" id="MNCJ02000320">
    <property type="protein sequence ID" value="KAF5804576.1"/>
    <property type="molecule type" value="Genomic_DNA"/>
</dbReference>
<keyword evidence="4" id="KW-1185">Reference proteome</keyword>
<dbReference type="AlphaFoldDB" id="A0A9K3NLC6"/>
<feature type="compositionally biased region" description="Acidic residues" evidence="2">
    <location>
        <begin position="212"/>
        <end position="228"/>
    </location>
</feature>
<name>A0A9K3NLC6_HELAN</name>
<evidence type="ECO:0000256" key="1">
    <source>
        <dbReference type="SAM" id="Coils"/>
    </source>
</evidence>
<keyword evidence="1" id="KW-0175">Coiled coil</keyword>
<dbReference type="Proteomes" id="UP000215914">
    <property type="component" value="Unassembled WGS sequence"/>
</dbReference>
<feature type="compositionally biased region" description="Basic and acidic residues" evidence="2">
    <location>
        <begin position="262"/>
        <end position="280"/>
    </location>
</feature>
<gene>
    <name evidence="3" type="ORF">HanXRQr2_Chr05g0198681</name>
</gene>
<accession>A0A9K3NLC6</accession>
<evidence type="ECO:0000313" key="3">
    <source>
        <dbReference type="EMBL" id="KAF5804576.1"/>
    </source>
</evidence>
<proteinExistence type="predicted"/>
<reference evidence="3" key="2">
    <citation type="submission" date="2020-06" db="EMBL/GenBank/DDBJ databases">
        <title>Helianthus annuus Genome sequencing and assembly Release 2.</title>
        <authorList>
            <person name="Gouzy J."/>
            <person name="Langlade N."/>
            <person name="Munos S."/>
        </authorList>
    </citation>
    <scope>NUCLEOTIDE SEQUENCE</scope>
    <source>
        <tissue evidence="3">Leaves</tissue>
    </source>
</reference>
<comment type="caution">
    <text evidence="3">The sequence shown here is derived from an EMBL/GenBank/DDBJ whole genome shotgun (WGS) entry which is preliminary data.</text>
</comment>
<feature type="region of interest" description="Disordered" evidence="2">
    <location>
        <begin position="208"/>
        <end position="294"/>
    </location>
</feature>
<protein>
    <submittedName>
        <fullName evidence="3">Uncharacterized protein</fullName>
    </submittedName>
</protein>
<sequence>MPFFNDERVDAIEKRVVEMEKAKAALDKKLKVSEDKLKKVEAENVVLKNEVLVLNEKVGELQAGNVALNEVVNGLLMTNEQLITTHASLGAENELVKKAMEDLQADKKIKTKQLEKLYVVIEDRLGLSVDAECDQIGIRRAEARRIKRERKAIEEAVEAAKDKGKGKADDNVLDISQFNLVGAPVNVPYSKEETSRRIEVELRRMKTKKDDIDDDENEEDSDDVFQDIDDYHGSDDKGDGDDDDDHSGNTGALIVKQSSGHQVHDYLDDSRNEEYEDVHPQGESTSGATHDEPINLFSNTPKVIYLNHEVEEGEIVENWTRESMMEALGINDENIKFDIEDDIAKATPDSEGVFKMVDEADNFNNVIMEDDSESDQEVTFHYSNKDSEDFPTFAELFRTHNEDELKRKVVER</sequence>
<feature type="coiled-coil region" evidence="1">
    <location>
        <begin position="9"/>
        <end position="57"/>
    </location>
</feature>
<reference evidence="3" key="1">
    <citation type="journal article" date="2017" name="Nature">
        <title>The sunflower genome provides insights into oil metabolism, flowering and Asterid evolution.</title>
        <authorList>
            <person name="Badouin H."/>
            <person name="Gouzy J."/>
            <person name="Grassa C.J."/>
            <person name="Murat F."/>
            <person name="Staton S.E."/>
            <person name="Cottret L."/>
            <person name="Lelandais-Briere C."/>
            <person name="Owens G.L."/>
            <person name="Carrere S."/>
            <person name="Mayjonade B."/>
            <person name="Legrand L."/>
            <person name="Gill N."/>
            <person name="Kane N.C."/>
            <person name="Bowers J.E."/>
            <person name="Hubner S."/>
            <person name="Bellec A."/>
            <person name="Berard A."/>
            <person name="Berges H."/>
            <person name="Blanchet N."/>
            <person name="Boniface M.C."/>
            <person name="Brunel D."/>
            <person name="Catrice O."/>
            <person name="Chaidir N."/>
            <person name="Claudel C."/>
            <person name="Donnadieu C."/>
            <person name="Faraut T."/>
            <person name="Fievet G."/>
            <person name="Helmstetter N."/>
            <person name="King M."/>
            <person name="Knapp S.J."/>
            <person name="Lai Z."/>
            <person name="Le Paslier M.C."/>
            <person name="Lippi Y."/>
            <person name="Lorenzon L."/>
            <person name="Mandel J.R."/>
            <person name="Marage G."/>
            <person name="Marchand G."/>
            <person name="Marquand E."/>
            <person name="Bret-Mestries E."/>
            <person name="Morien E."/>
            <person name="Nambeesan S."/>
            <person name="Nguyen T."/>
            <person name="Pegot-Espagnet P."/>
            <person name="Pouilly N."/>
            <person name="Raftis F."/>
            <person name="Sallet E."/>
            <person name="Schiex T."/>
            <person name="Thomas J."/>
            <person name="Vandecasteele C."/>
            <person name="Vares D."/>
            <person name="Vear F."/>
            <person name="Vautrin S."/>
            <person name="Crespi M."/>
            <person name="Mangin B."/>
            <person name="Burke J.M."/>
            <person name="Salse J."/>
            <person name="Munos S."/>
            <person name="Vincourt P."/>
            <person name="Rieseberg L.H."/>
            <person name="Langlade N.B."/>
        </authorList>
    </citation>
    <scope>NUCLEOTIDE SEQUENCE</scope>
    <source>
        <tissue evidence="3">Leaves</tissue>
    </source>
</reference>
<organism evidence="3 4">
    <name type="scientific">Helianthus annuus</name>
    <name type="common">Common sunflower</name>
    <dbReference type="NCBI Taxonomy" id="4232"/>
    <lineage>
        <taxon>Eukaryota</taxon>
        <taxon>Viridiplantae</taxon>
        <taxon>Streptophyta</taxon>
        <taxon>Embryophyta</taxon>
        <taxon>Tracheophyta</taxon>
        <taxon>Spermatophyta</taxon>
        <taxon>Magnoliopsida</taxon>
        <taxon>eudicotyledons</taxon>
        <taxon>Gunneridae</taxon>
        <taxon>Pentapetalae</taxon>
        <taxon>asterids</taxon>
        <taxon>campanulids</taxon>
        <taxon>Asterales</taxon>
        <taxon>Asteraceae</taxon>
        <taxon>Asteroideae</taxon>
        <taxon>Heliantheae alliance</taxon>
        <taxon>Heliantheae</taxon>
        <taxon>Helianthus</taxon>
    </lineage>
</organism>